<dbReference type="PRINTS" id="PR01239">
    <property type="entry name" value="EP450IICYP52"/>
</dbReference>
<dbReference type="InterPro" id="IPR002974">
    <property type="entry name" value="Cyt_P450_E_CYP52_ascomycetes"/>
</dbReference>
<comment type="caution">
    <text evidence="10">The sequence shown here is derived from an EMBL/GenBank/DDBJ whole genome shotgun (WGS) entry which is preliminary data.</text>
</comment>
<evidence type="ECO:0000256" key="3">
    <source>
        <dbReference type="ARBA" id="ARBA00022617"/>
    </source>
</evidence>
<evidence type="ECO:0000256" key="2">
    <source>
        <dbReference type="ARBA" id="ARBA00010617"/>
    </source>
</evidence>
<keyword evidence="7 9" id="KW-0503">Monooxygenase</keyword>
<dbReference type="Proteomes" id="UP000449547">
    <property type="component" value="Unassembled WGS sequence"/>
</dbReference>
<comment type="cofactor">
    <cofactor evidence="1 8">
        <name>heme</name>
        <dbReference type="ChEBI" id="CHEBI:30413"/>
    </cofactor>
</comment>
<dbReference type="InterPro" id="IPR017972">
    <property type="entry name" value="Cyt_P450_CS"/>
</dbReference>
<dbReference type="InterPro" id="IPR002402">
    <property type="entry name" value="Cyt_P450_E_grp-II"/>
</dbReference>
<evidence type="ECO:0000256" key="8">
    <source>
        <dbReference type="PIRSR" id="PIRSR602402-1"/>
    </source>
</evidence>
<dbReference type="CDD" id="cd11063">
    <property type="entry name" value="CYP52"/>
    <property type="match status" value="1"/>
</dbReference>
<dbReference type="PRINTS" id="PR00464">
    <property type="entry name" value="EP450II"/>
</dbReference>
<dbReference type="GO" id="GO:0005506">
    <property type="term" value="F:iron ion binding"/>
    <property type="evidence" value="ECO:0007669"/>
    <property type="project" value="InterPro"/>
</dbReference>
<keyword evidence="5 9" id="KW-0560">Oxidoreductase</keyword>
<evidence type="ECO:0000256" key="9">
    <source>
        <dbReference type="RuleBase" id="RU000461"/>
    </source>
</evidence>
<dbReference type="OrthoDB" id="1470350at2759"/>
<evidence type="ECO:0000256" key="4">
    <source>
        <dbReference type="ARBA" id="ARBA00022723"/>
    </source>
</evidence>
<dbReference type="Gene3D" id="1.10.630.10">
    <property type="entry name" value="Cytochrome P450"/>
    <property type="match status" value="1"/>
</dbReference>
<dbReference type="EMBL" id="SWFT01000155">
    <property type="protein sequence ID" value="KAA8897554.1"/>
    <property type="molecule type" value="Genomic_DNA"/>
</dbReference>
<dbReference type="InterPro" id="IPR036396">
    <property type="entry name" value="Cyt_P450_sf"/>
</dbReference>
<dbReference type="RefSeq" id="XP_034010029.1">
    <property type="nucleotide sequence ID" value="XM_034158104.1"/>
</dbReference>
<dbReference type="PRINTS" id="PR00385">
    <property type="entry name" value="P450"/>
</dbReference>
<dbReference type="GeneID" id="54783804"/>
<dbReference type="AlphaFoldDB" id="A0A642UEG7"/>
<keyword evidence="3 8" id="KW-0349">Heme</keyword>
<dbReference type="GO" id="GO:0016712">
    <property type="term" value="F:oxidoreductase activity, acting on paired donors, with incorporation or reduction of molecular oxygen, reduced flavin or flavoprotein as one donor, and incorporation of one atom of oxygen"/>
    <property type="evidence" value="ECO:0007669"/>
    <property type="project" value="InterPro"/>
</dbReference>
<evidence type="ECO:0000256" key="7">
    <source>
        <dbReference type="ARBA" id="ARBA00023033"/>
    </source>
</evidence>
<comment type="similarity">
    <text evidence="2 9">Belongs to the cytochrome P450 family.</text>
</comment>
<name>A0A642UEG7_DIURU</name>
<dbReference type="PROSITE" id="PS00086">
    <property type="entry name" value="CYTOCHROME_P450"/>
    <property type="match status" value="1"/>
</dbReference>
<evidence type="ECO:0000256" key="5">
    <source>
        <dbReference type="ARBA" id="ARBA00023002"/>
    </source>
</evidence>
<reference evidence="10 11" key="1">
    <citation type="submission" date="2019-07" db="EMBL/GenBank/DDBJ databases">
        <title>Genome assembly of two rare yeast pathogens: Diutina rugosa and Trichomonascus ciferrii.</title>
        <authorList>
            <person name="Mixao V."/>
            <person name="Saus E."/>
            <person name="Hansen A."/>
            <person name="Lass-Flor C."/>
            <person name="Gabaldon T."/>
        </authorList>
    </citation>
    <scope>NUCLEOTIDE SEQUENCE [LARGE SCALE GENOMIC DNA]</scope>
    <source>
        <strain evidence="10 11">CBS 613</strain>
    </source>
</reference>
<evidence type="ECO:0000313" key="11">
    <source>
        <dbReference type="Proteomes" id="UP000449547"/>
    </source>
</evidence>
<gene>
    <name evidence="10" type="ORF">DIURU_005153</name>
</gene>
<dbReference type="OMA" id="ISPMYMG"/>
<dbReference type="PANTHER" id="PTHR24287">
    <property type="entry name" value="P450, PUTATIVE (EUROFUNG)-RELATED"/>
    <property type="match status" value="1"/>
</dbReference>
<proteinExistence type="inferred from homology"/>
<keyword evidence="4 8" id="KW-0479">Metal-binding</keyword>
<dbReference type="VEuPathDB" id="FungiDB:DIURU_005153"/>
<dbReference type="SUPFAM" id="SSF48264">
    <property type="entry name" value="Cytochrome P450"/>
    <property type="match status" value="1"/>
</dbReference>
<dbReference type="InterPro" id="IPR001128">
    <property type="entry name" value="Cyt_P450"/>
</dbReference>
<keyword evidence="11" id="KW-1185">Reference proteome</keyword>
<dbReference type="Pfam" id="PF00067">
    <property type="entry name" value="p450"/>
    <property type="match status" value="1"/>
</dbReference>
<evidence type="ECO:0000313" key="10">
    <source>
        <dbReference type="EMBL" id="KAA8897554.1"/>
    </source>
</evidence>
<evidence type="ECO:0000256" key="6">
    <source>
        <dbReference type="ARBA" id="ARBA00023004"/>
    </source>
</evidence>
<organism evidence="10 11">
    <name type="scientific">Diutina rugosa</name>
    <name type="common">Yeast</name>
    <name type="synonym">Candida rugosa</name>
    <dbReference type="NCBI Taxonomy" id="5481"/>
    <lineage>
        <taxon>Eukaryota</taxon>
        <taxon>Fungi</taxon>
        <taxon>Dikarya</taxon>
        <taxon>Ascomycota</taxon>
        <taxon>Saccharomycotina</taxon>
        <taxon>Pichiomycetes</taxon>
        <taxon>Debaryomycetaceae</taxon>
        <taxon>Diutina</taxon>
    </lineage>
</organism>
<accession>A0A642UEG7</accession>
<evidence type="ECO:0000256" key="1">
    <source>
        <dbReference type="ARBA" id="ARBA00001971"/>
    </source>
</evidence>
<dbReference type="PANTHER" id="PTHR24287:SF1">
    <property type="entry name" value="P450, PUTATIVE (EUROFUNG)-RELATED"/>
    <property type="match status" value="1"/>
</dbReference>
<protein>
    <recommendedName>
        <fullName evidence="12">Cytochrome P450</fullName>
    </recommendedName>
</protein>
<dbReference type="GO" id="GO:0020037">
    <property type="term" value="F:heme binding"/>
    <property type="evidence" value="ECO:0007669"/>
    <property type="project" value="InterPro"/>
</dbReference>
<feature type="binding site" description="axial binding residue" evidence="8">
    <location>
        <position position="457"/>
    </location>
    <ligand>
        <name>heme</name>
        <dbReference type="ChEBI" id="CHEBI:30413"/>
    </ligand>
    <ligandPart>
        <name>Fe</name>
        <dbReference type="ChEBI" id="CHEBI:18248"/>
    </ligandPart>
</feature>
<keyword evidence="6 8" id="KW-0408">Iron</keyword>
<sequence>MNVLAVLATLIVAYVVITRLNMARRRRRFPQAADPRAYANDHALGFQNMFKVTQAIKEGRLPRHALARYQKYGSSTIKLPVAGSDIIVTRDPENIKAILSTQFPQFSLGLRHAQFFPLLGDGIFTLDGNGWKHSRTMLRPQFAREQVAHVRSLEPHVQMLARHIDLADGGEIDIQELFFKLTLDAATEFLFGQTVGSLQEAKIGATPPLDVPGRDRFADSFGYSQRVLAKRAGLNKLFWLCKPSEFTESSRQIHQFTDFYVNSVLKLSPEELEKNSSGNYTFLYELAKHTRDPQVLRDQALNILLAGRDTTAGLLSFLFHELARYPKVFAKLRDEVVSVFGEGEDAHVDDITFESLKQCEYLKAVINETLRLYPSVPSNSRRVEEDTTLPRGGGVNGDKPVFVPKGSSVSYQVYSMHRDPKYYGEDAEEFRPERWFEPETRKLGWAYLPFNGGPRICLGQQFALTEASYVTVRLLQMFRHIDDYNDGRVRLDTHLTMSLLDGCNIGLRR</sequence>
<evidence type="ECO:0008006" key="12">
    <source>
        <dbReference type="Google" id="ProtNLM"/>
    </source>
</evidence>
<dbReference type="InterPro" id="IPR047146">
    <property type="entry name" value="Cyt_P450_E_CYP52_fungi"/>
</dbReference>